<evidence type="ECO:0000313" key="3">
    <source>
        <dbReference type="Proteomes" id="UP000243459"/>
    </source>
</evidence>
<accession>A0A1R3L7D5</accession>
<evidence type="ECO:0000313" key="2">
    <source>
        <dbReference type="EMBL" id="ONK55527.1"/>
    </source>
</evidence>
<feature type="region of interest" description="Disordered" evidence="1">
    <location>
        <begin position="1"/>
        <end position="72"/>
    </location>
</feature>
<name>A0A1R3L7D5_ASPOF</name>
<dbReference type="AlphaFoldDB" id="A0A1R3L7D5"/>
<sequence length="133" mass="14087">METARALTRTSLGLRSGKATEGLSSRASGPPNLGRRNAPRRRRHPTSAELDPPHGHSLLLVEGHNDEDEEDGEAFKRAGIGLAERGVTVQGIDGGAMDLVTVVMARGRAMCSLGLHGSSLLRRKGSLCGLRLV</sequence>
<keyword evidence="3" id="KW-1185">Reference proteome</keyword>
<dbReference type="EMBL" id="KV863403">
    <property type="protein sequence ID" value="ONK55527.1"/>
    <property type="molecule type" value="Genomic_DNA"/>
</dbReference>
<evidence type="ECO:0000256" key="1">
    <source>
        <dbReference type="SAM" id="MobiDB-lite"/>
    </source>
</evidence>
<dbReference type="Proteomes" id="UP000243459">
    <property type="component" value="Unassembled WGS sequence"/>
</dbReference>
<dbReference type="Gramene" id="ONK55527">
    <property type="protein sequence ID" value="ONK55527"/>
    <property type="gene ID" value="A4U43_UnF2000"/>
</dbReference>
<organism evidence="2 3">
    <name type="scientific">Asparagus officinalis</name>
    <name type="common">Garden asparagus</name>
    <dbReference type="NCBI Taxonomy" id="4686"/>
    <lineage>
        <taxon>Eukaryota</taxon>
        <taxon>Viridiplantae</taxon>
        <taxon>Streptophyta</taxon>
        <taxon>Embryophyta</taxon>
        <taxon>Tracheophyta</taxon>
        <taxon>Spermatophyta</taxon>
        <taxon>Magnoliopsida</taxon>
        <taxon>Liliopsida</taxon>
        <taxon>Asparagales</taxon>
        <taxon>Asparagaceae</taxon>
        <taxon>Asparagoideae</taxon>
        <taxon>Asparagus</taxon>
    </lineage>
</organism>
<protein>
    <submittedName>
        <fullName evidence="2">Uncharacterized protein</fullName>
    </submittedName>
</protein>
<gene>
    <name evidence="2" type="ORF">A4U43_UnF2000</name>
</gene>
<proteinExistence type="predicted"/>
<reference evidence="3" key="1">
    <citation type="journal article" date="2017" name="Nat. Commun.">
        <title>The asparagus genome sheds light on the origin and evolution of a young Y chromosome.</title>
        <authorList>
            <person name="Harkess A."/>
            <person name="Zhou J."/>
            <person name="Xu C."/>
            <person name="Bowers J.E."/>
            <person name="Van der Hulst R."/>
            <person name="Ayyampalayam S."/>
            <person name="Mercati F."/>
            <person name="Riccardi P."/>
            <person name="McKain M.R."/>
            <person name="Kakrana A."/>
            <person name="Tang H."/>
            <person name="Ray J."/>
            <person name="Groenendijk J."/>
            <person name="Arikit S."/>
            <person name="Mathioni S.M."/>
            <person name="Nakano M."/>
            <person name="Shan H."/>
            <person name="Telgmann-Rauber A."/>
            <person name="Kanno A."/>
            <person name="Yue Z."/>
            <person name="Chen H."/>
            <person name="Li W."/>
            <person name="Chen Y."/>
            <person name="Xu X."/>
            <person name="Zhang Y."/>
            <person name="Luo S."/>
            <person name="Chen H."/>
            <person name="Gao J."/>
            <person name="Mao Z."/>
            <person name="Pires J.C."/>
            <person name="Luo M."/>
            <person name="Kudrna D."/>
            <person name="Wing R.A."/>
            <person name="Meyers B.C."/>
            <person name="Yi K."/>
            <person name="Kong H."/>
            <person name="Lavrijsen P."/>
            <person name="Sunseri F."/>
            <person name="Falavigna A."/>
            <person name="Ye Y."/>
            <person name="Leebens-Mack J.H."/>
            <person name="Chen G."/>
        </authorList>
    </citation>
    <scope>NUCLEOTIDE SEQUENCE [LARGE SCALE GENOMIC DNA]</scope>
    <source>
        <strain evidence="3">cv. DH0086</strain>
    </source>
</reference>